<keyword evidence="4" id="KW-1185">Reference proteome</keyword>
<keyword evidence="2" id="KW-0812">Transmembrane</keyword>
<organism evidence="3 4">
    <name type="scientific">Arthroderma benhamiae (strain ATCC MYA-4681 / CBS 112371)</name>
    <name type="common">Trichophyton mentagrophytes</name>
    <dbReference type="NCBI Taxonomy" id="663331"/>
    <lineage>
        <taxon>Eukaryota</taxon>
        <taxon>Fungi</taxon>
        <taxon>Dikarya</taxon>
        <taxon>Ascomycota</taxon>
        <taxon>Pezizomycotina</taxon>
        <taxon>Eurotiomycetes</taxon>
        <taxon>Eurotiomycetidae</taxon>
        <taxon>Onygenales</taxon>
        <taxon>Arthrodermataceae</taxon>
        <taxon>Trichophyton</taxon>
    </lineage>
</organism>
<evidence type="ECO:0008006" key="5">
    <source>
        <dbReference type="Google" id="ProtNLM"/>
    </source>
</evidence>
<dbReference type="GeneID" id="9525245"/>
<feature type="region of interest" description="Disordered" evidence="1">
    <location>
        <begin position="68"/>
        <end position="90"/>
    </location>
</feature>
<proteinExistence type="predicted"/>
<protein>
    <recommendedName>
        <fullName evidence="5">Transmembrane protein</fullName>
    </recommendedName>
</protein>
<dbReference type="HOGENOM" id="CLU_1189651_0_0_1"/>
<dbReference type="EMBL" id="ABSU01000050">
    <property type="protein sequence ID" value="EFE29255.1"/>
    <property type="molecule type" value="Genomic_DNA"/>
</dbReference>
<dbReference type="KEGG" id="abe:ARB_03826"/>
<feature type="transmembrane region" description="Helical" evidence="2">
    <location>
        <begin position="111"/>
        <end position="136"/>
    </location>
</feature>
<dbReference type="AlphaFoldDB" id="D4B5R9"/>
<gene>
    <name evidence="3" type="ORF">ARB_03826</name>
</gene>
<evidence type="ECO:0000256" key="1">
    <source>
        <dbReference type="SAM" id="MobiDB-lite"/>
    </source>
</evidence>
<feature type="transmembrane region" description="Helical" evidence="2">
    <location>
        <begin position="211"/>
        <end position="229"/>
    </location>
</feature>
<reference evidence="4" key="1">
    <citation type="journal article" date="2011" name="Genome Biol.">
        <title>Comparative and functional genomics provide insights into the pathogenicity of dermatophytic fungi.</title>
        <authorList>
            <person name="Burmester A."/>
            <person name="Shelest E."/>
            <person name="Gloeckner G."/>
            <person name="Heddergott C."/>
            <person name="Schindler S."/>
            <person name="Staib P."/>
            <person name="Heidel A."/>
            <person name="Felder M."/>
            <person name="Petzold A."/>
            <person name="Szafranski K."/>
            <person name="Feuermann M."/>
            <person name="Pedruzzi I."/>
            <person name="Priebe S."/>
            <person name="Groth M."/>
            <person name="Winkler R."/>
            <person name="Li W."/>
            <person name="Kniemeyer O."/>
            <person name="Schroeckh V."/>
            <person name="Hertweck C."/>
            <person name="Hube B."/>
            <person name="White T.C."/>
            <person name="Platzer M."/>
            <person name="Guthke R."/>
            <person name="Heitman J."/>
            <person name="Woestemeyer J."/>
            <person name="Zipfel P.F."/>
            <person name="Monod M."/>
            <person name="Brakhage A.A."/>
        </authorList>
    </citation>
    <scope>NUCLEOTIDE SEQUENCE [LARGE SCALE GENOMIC DNA]</scope>
    <source>
        <strain evidence="4">ATCC MYA-4681 / CBS 112371</strain>
    </source>
</reference>
<accession>D4B5R9</accession>
<feature type="transmembrane region" description="Helical" evidence="2">
    <location>
        <begin position="156"/>
        <end position="179"/>
    </location>
</feature>
<evidence type="ECO:0000256" key="2">
    <source>
        <dbReference type="SAM" id="Phobius"/>
    </source>
</evidence>
<keyword evidence="2" id="KW-1133">Transmembrane helix</keyword>
<evidence type="ECO:0000313" key="3">
    <source>
        <dbReference type="EMBL" id="EFE29255.1"/>
    </source>
</evidence>
<sequence>MHLPSSEGILQKAGAEARLLLILSFLFFFSSSSSPFAAPSFHSPSTLPRQPILLFRSHAPAWVPGFSNSQPKSLSRPATLSHPPPSSPPAVPPLALSDPFSNPSHLLSTCYLPLFLALLAFFPSSFRRLLLASFALAEKKALPPKNESRPPTAFPFLSLFFSLFPLSFFFLFSFTFASFGSFNLDPPSLSRCSFFLLLRPPPLSLSLSPPLSPPSLLFLVVFVSPSSFLSPRV</sequence>
<dbReference type="RefSeq" id="XP_003009900.1">
    <property type="nucleotide sequence ID" value="XM_003009854.1"/>
</dbReference>
<name>D4B5R9_ARTBC</name>
<dbReference type="Proteomes" id="UP000008866">
    <property type="component" value="Unassembled WGS sequence"/>
</dbReference>
<keyword evidence="2" id="KW-0472">Membrane</keyword>
<comment type="caution">
    <text evidence="3">The sequence shown here is derived from an EMBL/GenBank/DDBJ whole genome shotgun (WGS) entry which is preliminary data.</text>
</comment>
<evidence type="ECO:0000313" key="4">
    <source>
        <dbReference type="Proteomes" id="UP000008866"/>
    </source>
</evidence>